<protein>
    <submittedName>
        <fullName evidence="2">WD40-repeat-containing domain</fullName>
    </submittedName>
</protein>
<feature type="compositionally biased region" description="Polar residues" evidence="1">
    <location>
        <begin position="87"/>
        <end position="99"/>
    </location>
</feature>
<dbReference type="Proteomes" id="UP000054937">
    <property type="component" value="Unassembled WGS sequence"/>
</dbReference>
<comment type="caution">
    <text evidence="2">The sequence shown here is derived from an EMBL/GenBank/DDBJ whole genome shotgun (WGS) entry which is preliminary data.</text>
</comment>
<organism evidence="2 3">
    <name type="scientific">Pseudocohnilembus persalinus</name>
    <name type="common">Ciliate</name>
    <dbReference type="NCBI Taxonomy" id="266149"/>
    <lineage>
        <taxon>Eukaryota</taxon>
        <taxon>Sar</taxon>
        <taxon>Alveolata</taxon>
        <taxon>Ciliophora</taxon>
        <taxon>Intramacronucleata</taxon>
        <taxon>Oligohymenophorea</taxon>
        <taxon>Scuticociliatia</taxon>
        <taxon>Philasterida</taxon>
        <taxon>Pseudocohnilembidae</taxon>
        <taxon>Pseudocohnilembus</taxon>
    </lineage>
</organism>
<feature type="region of interest" description="Disordered" evidence="1">
    <location>
        <begin position="79"/>
        <end position="99"/>
    </location>
</feature>
<reference evidence="2 3" key="1">
    <citation type="journal article" date="2015" name="Sci. Rep.">
        <title>Genome of the facultative scuticociliatosis pathogen Pseudocohnilembus persalinus provides insight into its virulence through horizontal gene transfer.</title>
        <authorList>
            <person name="Xiong J."/>
            <person name="Wang G."/>
            <person name="Cheng J."/>
            <person name="Tian M."/>
            <person name="Pan X."/>
            <person name="Warren A."/>
            <person name="Jiang C."/>
            <person name="Yuan D."/>
            <person name="Miao W."/>
        </authorList>
    </citation>
    <scope>NUCLEOTIDE SEQUENCE [LARGE SCALE GENOMIC DNA]</scope>
    <source>
        <strain evidence="2">36N120E</strain>
    </source>
</reference>
<sequence length="583" mass="68316">MSAKKFKVNVPKAICRSQITNFNDMSMESEEENNNLDQQGVEENILDCQQQSSFNDLDEDLDMVDDIENDQQKMDVENIKSSHKQSSENQTSSKKQVSILSNSLKKTSQALYSSQQKNQSNSEFRNKNQNQKEISKSTKFFSNGKSLRFSQSLSSSQQLSMSQSRYKDELVPENFSEITNDNLEAISEFHEQLEMLSENNMENTSQYRKTQKRLREQDFSVSRRIALQNLYDIEQNNLASLSNCVFMKQKYHILYFILDVDYLRQKEILTLNSDSEYLAIATLGQDNIFLSTTNKDLYHYKINGTNLKKISHITNFSSPITVIKPIEQVDFYKNKEILILGDGRQLFLYNIKKQKIKKNKLFDLTLHENTEQIYMNNNQQLNTESDEDYIETEQQAQISQVKLANDSNTLAIVVEQTVFFISLIPGEKGSLLAKRNFKKKIEFLEFNTHCSKAFLVNEQGSNRVKQYYLNHNNCLKQISELYFEGQLVNILTNQVTKEFVLVRKKFSKKEEEQIYFDIFDNKKNKMVLKDQLKNNHIYPLEGFIFDKSDSLLFAFSPDYIRTFKYYNQKETEMIREDMANTFL</sequence>
<dbReference type="OrthoDB" id="285447at2759"/>
<evidence type="ECO:0000313" key="3">
    <source>
        <dbReference type="Proteomes" id="UP000054937"/>
    </source>
</evidence>
<proteinExistence type="predicted"/>
<dbReference type="AlphaFoldDB" id="A0A0V0QQT0"/>
<evidence type="ECO:0000313" key="2">
    <source>
        <dbReference type="EMBL" id="KRX04394.1"/>
    </source>
</evidence>
<dbReference type="EMBL" id="LDAU01000118">
    <property type="protein sequence ID" value="KRX04394.1"/>
    <property type="molecule type" value="Genomic_DNA"/>
</dbReference>
<accession>A0A0V0QQT0</accession>
<dbReference type="InterPro" id="IPR036322">
    <property type="entry name" value="WD40_repeat_dom_sf"/>
</dbReference>
<feature type="region of interest" description="Disordered" evidence="1">
    <location>
        <begin position="113"/>
        <end position="133"/>
    </location>
</feature>
<evidence type="ECO:0000256" key="1">
    <source>
        <dbReference type="SAM" id="MobiDB-lite"/>
    </source>
</evidence>
<keyword evidence="3" id="KW-1185">Reference proteome</keyword>
<dbReference type="SUPFAM" id="SSF50978">
    <property type="entry name" value="WD40 repeat-like"/>
    <property type="match status" value="1"/>
</dbReference>
<name>A0A0V0QQT0_PSEPJ</name>
<gene>
    <name evidence="2" type="ORF">PPERSA_05655</name>
</gene>
<dbReference type="InParanoid" id="A0A0V0QQT0"/>